<dbReference type="InterPro" id="IPR029058">
    <property type="entry name" value="AB_hydrolase_fold"/>
</dbReference>
<dbReference type="PRINTS" id="PR00412">
    <property type="entry name" value="EPOXHYDRLASE"/>
</dbReference>
<evidence type="ECO:0000313" key="3">
    <source>
        <dbReference type="EMBL" id="VAX26778.1"/>
    </source>
</evidence>
<dbReference type="InterPro" id="IPR000639">
    <property type="entry name" value="Epox_hydrolase-like"/>
</dbReference>
<name>A0A3B1CS09_9ZZZZ</name>
<dbReference type="Gene3D" id="3.40.50.1820">
    <property type="entry name" value="alpha/beta hydrolase"/>
    <property type="match status" value="1"/>
</dbReference>
<dbReference type="Pfam" id="PF00561">
    <property type="entry name" value="Abhydrolase_1"/>
    <property type="match status" value="1"/>
</dbReference>
<dbReference type="InterPro" id="IPR050266">
    <property type="entry name" value="AB_hydrolase_sf"/>
</dbReference>
<dbReference type="PRINTS" id="PR00111">
    <property type="entry name" value="ABHYDROLASE"/>
</dbReference>
<dbReference type="PANTHER" id="PTHR43798">
    <property type="entry name" value="MONOACYLGLYCEROL LIPASE"/>
    <property type="match status" value="1"/>
</dbReference>
<evidence type="ECO:0000256" key="1">
    <source>
        <dbReference type="ARBA" id="ARBA00022801"/>
    </source>
</evidence>
<accession>A0A3B1CS09</accession>
<protein>
    <submittedName>
        <fullName evidence="3">Hydrolase, alpha/beta fold family</fullName>
    </submittedName>
</protein>
<dbReference type="GO" id="GO:0016787">
    <property type="term" value="F:hydrolase activity"/>
    <property type="evidence" value="ECO:0007669"/>
    <property type="project" value="UniProtKB-KW"/>
</dbReference>
<gene>
    <name evidence="3" type="ORF">MNBD_IGNAVI01-374</name>
</gene>
<evidence type="ECO:0000259" key="2">
    <source>
        <dbReference type="Pfam" id="PF00561"/>
    </source>
</evidence>
<dbReference type="InterPro" id="IPR000073">
    <property type="entry name" value="AB_hydrolase_1"/>
</dbReference>
<dbReference type="SUPFAM" id="SSF53474">
    <property type="entry name" value="alpha/beta-Hydrolases"/>
    <property type="match status" value="1"/>
</dbReference>
<reference evidence="3" key="1">
    <citation type="submission" date="2018-06" db="EMBL/GenBank/DDBJ databases">
        <authorList>
            <person name="Zhirakovskaya E."/>
        </authorList>
    </citation>
    <scope>NUCLEOTIDE SEQUENCE</scope>
</reference>
<sequence>MQLTINGLQVFTEGDKSNRPIIFVHGFPYDHTMWDKQIDHLKDNYYCVTYDIRGLGKSAVGNGQYTMESYVDDLFKIIAELELTKPALCGLSMGGYISFRAVERSQETFGSLIICDTRAEADSNEGKLVRASKIKQINEEGIEAFVESFVPTCFAVDTIENRSELFQSVLNKCKTNDPIGVKGALIAMLSRTDTTNYLSKIKIPTLIIVGENDVLTPPAVMKTLHENIPNSEFVIISKAGHMTPIEEPEAVNEVMKEFLT</sequence>
<keyword evidence="1 3" id="KW-0378">Hydrolase</keyword>
<dbReference type="AlphaFoldDB" id="A0A3B1CS09"/>
<dbReference type="EMBL" id="UOGD01000355">
    <property type="protein sequence ID" value="VAX26778.1"/>
    <property type="molecule type" value="Genomic_DNA"/>
</dbReference>
<dbReference type="PANTHER" id="PTHR43798:SF31">
    <property type="entry name" value="AB HYDROLASE SUPERFAMILY PROTEIN YCLE"/>
    <property type="match status" value="1"/>
</dbReference>
<dbReference type="GO" id="GO:0016020">
    <property type="term" value="C:membrane"/>
    <property type="evidence" value="ECO:0007669"/>
    <property type="project" value="TreeGrafter"/>
</dbReference>
<proteinExistence type="predicted"/>
<feature type="domain" description="AB hydrolase-1" evidence="2">
    <location>
        <begin position="20"/>
        <end position="248"/>
    </location>
</feature>
<organism evidence="3">
    <name type="scientific">hydrothermal vent metagenome</name>
    <dbReference type="NCBI Taxonomy" id="652676"/>
    <lineage>
        <taxon>unclassified sequences</taxon>
        <taxon>metagenomes</taxon>
        <taxon>ecological metagenomes</taxon>
    </lineage>
</organism>